<evidence type="ECO:0000256" key="3">
    <source>
        <dbReference type="ARBA" id="ARBA00013258"/>
    </source>
</evidence>
<sequence length="408" mass="45164">MHLKLLKYPLNSSFAFRVKKTSRELFSSKNFSSDESDKPLDSESRVKSILRASSPLKANIEDDGFFAASPYPKGTVFLESDVSKSQKDTNPEPQQCSIIMFPGQGNQFVGMSKNLINYPVVKDMFGAASSILGYNLLKLCTEGPEEKLNKTEFCQPAMLVCSLAALEKLKDEKPWAINNCVGTCGFSLGELAALVFAGCITFEKAISLVKLRAEAMQLCCQMTPGGMMTVLYGPGSELSKALIDANDHCKTKGIRNAHCSIATYLFPGCKVIAGHVDALNFLIENGHKYRLRKLSKLPVSGAFHTNLMKEASIPFENVIKKLDIKEPIIKVYSNVNGKPYKNTKDIRKKLPKQIYLPVKWEQTMQNIYERPQGTGFPFTYECGPGKSLSVVLKKINVKASGFCYSVQV</sequence>
<evidence type="ECO:0000256" key="9">
    <source>
        <dbReference type="ARBA" id="ARBA00023128"/>
    </source>
</evidence>
<comment type="pathway">
    <text evidence="2">Lipid metabolism; fatty acid biosynthesis.</text>
</comment>
<dbReference type="EC" id="2.3.1.39" evidence="3"/>
<evidence type="ECO:0000259" key="13">
    <source>
        <dbReference type="SMART" id="SM00827"/>
    </source>
</evidence>
<evidence type="ECO:0000256" key="10">
    <source>
        <dbReference type="ARBA" id="ARBA00023160"/>
    </source>
</evidence>
<keyword evidence="7" id="KW-0809">Transit peptide</keyword>
<dbReference type="GO" id="GO:0005739">
    <property type="term" value="C:mitochondrion"/>
    <property type="evidence" value="ECO:0007669"/>
    <property type="project" value="UniProtKB-SubCell"/>
</dbReference>
<evidence type="ECO:0000256" key="4">
    <source>
        <dbReference type="ARBA" id="ARBA00022516"/>
    </source>
</evidence>
<dbReference type="PANTHER" id="PTHR47170:SF2">
    <property type="entry name" value="MALONYL-COA:ACP TRANSACYLASE (MAT) DOMAIN-CONTAINING PROTEIN"/>
    <property type="match status" value="1"/>
</dbReference>
<reference evidence="14 15" key="1">
    <citation type="submission" date="2023-10" db="EMBL/GenBank/DDBJ databases">
        <title>Genomes of two closely related lineages of the louse Polyplax serrata with different host specificities.</title>
        <authorList>
            <person name="Martinu J."/>
            <person name="Tarabai H."/>
            <person name="Stefka J."/>
            <person name="Hypsa V."/>
        </authorList>
    </citation>
    <scope>NUCLEOTIDE SEQUENCE [LARGE SCALE GENOMIC DNA]</scope>
    <source>
        <strain evidence="14">HR10_N</strain>
    </source>
</reference>
<comment type="caution">
    <text evidence="14">The sequence shown here is derived from an EMBL/GenBank/DDBJ whole genome shotgun (WGS) entry which is preliminary data.</text>
</comment>
<feature type="domain" description="Malonyl-CoA:ACP transacylase (MAT)" evidence="13">
    <location>
        <begin position="100"/>
        <end position="404"/>
    </location>
</feature>
<organism evidence="14 15">
    <name type="scientific">Polyplax serrata</name>
    <name type="common">Common mouse louse</name>
    <dbReference type="NCBI Taxonomy" id="468196"/>
    <lineage>
        <taxon>Eukaryota</taxon>
        <taxon>Metazoa</taxon>
        <taxon>Ecdysozoa</taxon>
        <taxon>Arthropoda</taxon>
        <taxon>Hexapoda</taxon>
        <taxon>Insecta</taxon>
        <taxon>Pterygota</taxon>
        <taxon>Neoptera</taxon>
        <taxon>Paraneoptera</taxon>
        <taxon>Psocodea</taxon>
        <taxon>Troctomorpha</taxon>
        <taxon>Phthiraptera</taxon>
        <taxon>Anoplura</taxon>
        <taxon>Polyplacidae</taxon>
        <taxon>Polyplax</taxon>
    </lineage>
</organism>
<keyword evidence="6" id="KW-0276">Fatty acid metabolism</keyword>
<accession>A0AAN8P2J3</accession>
<dbReference type="AlphaFoldDB" id="A0AAN8P2J3"/>
<name>A0AAN8P2J3_POLSC</name>
<evidence type="ECO:0000256" key="2">
    <source>
        <dbReference type="ARBA" id="ARBA00005194"/>
    </source>
</evidence>
<dbReference type="FunFam" id="3.30.70.250:FF:000005">
    <property type="entry name" value="Malonyl-CoA-acyl carrier protein transacylase, mitochondrial"/>
    <property type="match status" value="1"/>
</dbReference>
<dbReference type="InterPro" id="IPR001227">
    <property type="entry name" value="Ac_transferase_dom_sf"/>
</dbReference>
<evidence type="ECO:0000256" key="7">
    <source>
        <dbReference type="ARBA" id="ARBA00022946"/>
    </source>
</evidence>
<keyword evidence="4" id="KW-0444">Lipid biosynthesis</keyword>
<comment type="similarity">
    <text evidence="11">Belongs to the type II malonyltransferase family.</text>
</comment>
<evidence type="ECO:0000313" key="14">
    <source>
        <dbReference type="EMBL" id="KAK6628885.1"/>
    </source>
</evidence>
<keyword evidence="9" id="KW-0496">Mitochondrion</keyword>
<dbReference type="InterPro" id="IPR014043">
    <property type="entry name" value="Acyl_transferase_dom"/>
</dbReference>
<proteinExistence type="inferred from homology"/>
<dbReference type="SUPFAM" id="SSF52151">
    <property type="entry name" value="FabD/lysophospholipase-like"/>
    <property type="match status" value="1"/>
</dbReference>
<evidence type="ECO:0000256" key="1">
    <source>
        <dbReference type="ARBA" id="ARBA00004173"/>
    </source>
</evidence>
<gene>
    <name evidence="14" type="ORF">RUM43_002702</name>
</gene>
<evidence type="ECO:0000256" key="5">
    <source>
        <dbReference type="ARBA" id="ARBA00022679"/>
    </source>
</evidence>
<dbReference type="Proteomes" id="UP001372834">
    <property type="component" value="Unassembled WGS sequence"/>
</dbReference>
<dbReference type="InterPro" id="IPR052760">
    <property type="entry name" value="Mitochondrial_malonyltrans"/>
</dbReference>
<dbReference type="Pfam" id="PF00698">
    <property type="entry name" value="Acyl_transf_1"/>
    <property type="match status" value="1"/>
</dbReference>
<dbReference type="InterPro" id="IPR016036">
    <property type="entry name" value="Malonyl_transacylase_ACP-bd"/>
</dbReference>
<comment type="subcellular location">
    <subcellularLocation>
        <location evidence="1">Mitochondrion</location>
    </subcellularLocation>
</comment>
<evidence type="ECO:0000256" key="8">
    <source>
        <dbReference type="ARBA" id="ARBA00023098"/>
    </source>
</evidence>
<protein>
    <recommendedName>
        <fullName evidence="3">[acyl-carrier-protein] S-malonyltransferase</fullName>
        <ecNumber evidence="3">2.3.1.39</ecNumber>
    </recommendedName>
    <alternativeName>
        <fullName evidence="12">[Acyl-carrier-protein] malonyltransferase</fullName>
    </alternativeName>
</protein>
<evidence type="ECO:0000256" key="12">
    <source>
        <dbReference type="ARBA" id="ARBA00077751"/>
    </source>
</evidence>
<dbReference type="InterPro" id="IPR016035">
    <property type="entry name" value="Acyl_Trfase/lysoPLipase"/>
</dbReference>
<keyword evidence="5" id="KW-0808">Transferase</keyword>
<dbReference type="SMART" id="SM00827">
    <property type="entry name" value="PKS_AT"/>
    <property type="match status" value="1"/>
</dbReference>
<dbReference type="Gene3D" id="3.30.70.250">
    <property type="entry name" value="Malonyl-CoA ACP transacylase, ACP-binding"/>
    <property type="match status" value="1"/>
</dbReference>
<keyword evidence="8" id="KW-0443">Lipid metabolism</keyword>
<evidence type="ECO:0000313" key="15">
    <source>
        <dbReference type="Proteomes" id="UP001372834"/>
    </source>
</evidence>
<dbReference type="GO" id="GO:0004314">
    <property type="term" value="F:[acyl-carrier-protein] S-malonyltransferase activity"/>
    <property type="evidence" value="ECO:0007669"/>
    <property type="project" value="UniProtKB-EC"/>
</dbReference>
<evidence type="ECO:0000256" key="11">
    <source>
        <dbReference type="ARBA" id="ARBA00061523"/>
    </source>
</evidence>
<dbReference type="PANTHER" id="PTHR47170">
    <property type="entry name" value="MALONYL-COA ACP TRANSACYLASE, ACP-BINDING"/>
    <property type="match status" value="1"/>
</dbReference>
<keyword evidence="10" id="KW-0275">Fatty acid biosynthesis</keyword>
<dbReference type="GO" id="GO:0006633">
    <property type="term" value="P:fatty acid biosynthetic process"/>
    <property type="evidence" value="ECO:0007669"/>
    <property type="project" value="UniProtKB-KW"/>
</dbReference>
<dbReference type="SUPFAM" id="SSF55048">
    <property type="entry name" value="Probable ACP-binding domain of malonyl-CoA ACP transacylase"/>
    <property type="match status" value="1"/>
</dbReference>
<dbReference type="Gene3D" id="3.40.366.10">
    <property type="entry name" value="Malonyl-Coenzyme A Acyl Carrier Protein, domain 2"/>
    <property type="match status" value="1"/>
</dbReference>
<evidence type="ECO:0000256" key="6">
    <source>
        <dbReference type="ARBA" id="ARBA00022832"/>
    </source>
</evidence>
<dbReference type="EMBL" id="JAWJWE010000036">
    <property type="protein sequence ID" value="KAK6628885.1"/>
    <property type="molecule type" value="Genomic_DNA"/>
</dbReference>